<proteinExistence type="predicted"/>
<gene>
    <name evidence="2" type="ORF">Spa11_07100</name>
</gene>
<dbReference type="KEGG" id="bmei:Spa11_07100"/>
<reference evidence="2 3" key="1">
    <citation type="submission" date="2019-02" db="EMBL/GenBank/DDBJ databases">
        <title>Deep-cultivation of Planctomycetes and their phenomic and genomic characterization uncovers novel biology.</title>
        <authorList>
            <person name="Wiegand S."/>
            <person name="Jogler M."/>
            <person name="Boedeker C."/>
            <person name="Pinto D."/>
            <person name="Vollmers J."/>
            <person name="Rivas-Marin E."/>
            <person name="Kohn T."/>
            <person name="Peeters S.H."/>
            <person name="Heuer A."/>
            <person name="Rast P."/>
            <person name="Oberbeckmann S."/>
            <person name="Bunk B."/>
            <person name="Jeske O."/>
            <person name="Meyerdierks A."/>
            <person name="Storesund J.E."/>
            <person name="Kallscheuer N."/>
            <person name="Luecker S."/>
            <person name="Lage O.M."/>
            <person name="Pohl T."/>
            <person name="Merkel B.J."/>
            <person name="Hornburger P."/>
            <person name="Mueller R.-W."/>
            <person name="Bruemmer F."/>
            <person name="Labrenz M."/>
            <person name="Spormann A.M."/>
            <person name="Op den Camp H."/>
            <person name="Overmann J."/>
            <person name="Amann R."/>
            <person name="Jetten M.S.M."/>
            <person name="Mascher T."/>
            <person name="Medema M.H."/>
            <person name="Devos D.P."/>
            <person name="Kaster A.-K."/>
            <person name="Ovreas L."/>
            <person name="Rohde M."/>
            <person name="Galperin M.Y."/>
            <person name="Jogler C."/>
        </authorList>
    </citation>
    <scope>NUCLEOTIDE SEQUENCE [LARGE SCALE GENOMIC DNA]</scope>
    <source>
        <strain evidence="2 3">Spa11</strain>
    </source>
</reference>
<dbReference type="Proteomes" id="UP000316426">
    <property type="component" value="Chromosome"/>
</dbReference>
<evidence type="ECO:0000313" key="3">
    <source>
        <dbReference type="Proteomes" id="UP000316426"/>
    </source>
</evidence>
<dbReference type="EMBL" id="CP036349">
    <property type="protein sequence ID" value="QDV72532.1"/>
    <property type="molecule type" value="Genomic_DNA"/>
</dbReference>
<keyword evidence="1" id="KW-0732">Signal</keyword>
<evidence type="ECO:0000256" key="1">
    <source>
        <dbReference type="SAM" id="SignalP"/>
    </source>
</evidence>
<accession>A0A518K418</accession>
<evidence type="ECO:0000313" key="2">
    <source>
        <dbReference type="EMBL" id="QDV72532.1"/>
    </source>
</evidence>
<organism evidence="2 3">
    <name type="scientific">Botrimarina mediterranea</name>
    <dbReference type="NCBI Taxonomy" id="2528022"/>
    <lineage>
        <taxon>Bacteria</taxon>
        <taxon>Pseudomonadati</taxon>
        <taxon>Planctomycetota</taxon>
        <taxon>Planctomycetia</taxon>
        <taxon>Pirellulales</taxon>
        <taxon>Lacipirellulaceae</taxon>
        <taxon>Botrimarina</taxon>
    </lineage>
</organism>
<protein>
    <submittedName>
        <fullName evidence="2">Uncharacterized protein</fullName>
    </submittedName>
</protein>
<dbReference type="RefSeq" id="WP_145107888.1">
    <property type="nucleotide sequence ID" value="NZ_CP036349.1"/>
</dbReference>
<sequence length="90" mass="10081" precursor="true">MRSLLACYGVRLLGGFALFASAEIGIAAAPCATSPYAAYYQAPYAGPMNHAHTAAQFQWGWFGAEQVYPQVGWHRDYNGDLMRWSTKRRY</sequence>
<feature type="chain" id="PRO_5021973326" evidence="1">
    <location>
        <begin position="23"/>
        <end position="90"/>
    </location>
</feature>
<name>A0A518K418_9BACT</name>
<dbReference type="AlphaFoldDB" id="A0A518K418"/>
<feature type="signal peptide" evidence="1">
    <location>
        <begin position="1"/>
        <end position="22"/>
    </location>
</feature>
<keyword evidence="3" id="KW-1185">Reference proteome</keyword>